<feature type="domain" description="YqaJ viral recombinase" evidence="1">
    <location>
        <begin position="15"/>
        <end position="156"/>
    </location>
</feature>
<dbReference type="RefSeq" id="WP_207009796.1">
    <property type="nucleotide sequence ID" value="NZ_CP022295.1"/>
</dbReference>
<dbReference type="PANTHER" id="PTHR46609">
    <property type="entry name" value="EXONUCLEASE, PHAGE-TYPE/RECB, C-TERMINAL DOMAIN-CONTAINING PROTEIN"/>
    <property type="match status" value="1"/>
</dbReference>
<gene>
    <name evidence="2" type="ORF">CFH99_07940</name>
</gene>
<dbReference type="InterPro" id="IPR019080">
    <property type="entry name" value="YqaJ_viral_recombinase"/>
</dbReference>
<dbReference type="PANTHER" id="PTHR46609:SF8">
    <property type="entry name" value="YQAJ VIRAL RECOMBINASE DOMAIN-CONTAINING PROTEIN"/>
    <property type="match status" value="1"/>
</dbReference>
<sequence length="227" mass="25180">MTLEIIDVEQRSEAWFKARCGIVTASAVGKLITPKTVKVASNDESRGLVALLASERVTGFVEDTYTSHDMYRGIEAEPYARDLYSKHRSPAVECGFMRRDFGDYSIGYSPDGLVGDMGLIEIKAPRAKGHLTTIVSNDVPLYYMAQLQTALLVSGRKWIDYVSYSAGMPLWVKRVEPDPRWQTAILAAAEQAERDIRAVVATYEQAVQGLPATERIDFNVVELKGIA</sequence>
<dbReference type="InterPro" id="IPR011604">
    <property type="entry name" value="PDDEXK-like_dom_sf"/>
</dbReference>
<dbReference type="Gene3D" id="3.90.320.10">
    <property type="match status" value="1"/>
</dbReference>
<keyword evidence="3" id="KW-1185">Reference proteome</keyword>
<accession>A0ABX7PIG6</accession>
<dbReference type="SUPFAM" id="SSF52980">
    <property type="entry name" value="Restriction endonuclease-like"/>
    <property type="match status" value="1"/>
</dbReference>
<proteinExistence type="predicted"/>
<evidence type="ECO:0000313" key="2">
    <source>
        <dbReference type="EMBL" id="QSR25552.1"/>
    </source>
</evidence>
<reference evidence="2 3" key="1">
    <citation type="submission" date="2017-06" db="EMBL/GenBank/DDBJ databases">
        <title>Complete Genome Sequence of the Soil Carbazole-Degrading Bacterium Nocardioides aromaticivorans IC177.</title>
        <authorList>
            <person name="Vejarano F."/>
            <person name="Suzuki-Minakuchi C."/>
            <person name="Ohtsubo Y."/>
            <person name="Tsuda M."/>
            <person name="Okada K."/>
            <person name="Nojiri H."/>
        </authorList>
    </citation>
    <scope>NUCLEOTIDE SEQUENCE [LARGE SCALE GENOMIC DNA]</scope>
    <source>
        <strain evidence="2 3">IC177</strain>
    </source>
</reference>
<organism evidence="2 3">
    <name type="scientific">Nocardioides aromaticivorans</name>
    <dbReference type="NCBI Taxonomy" id="200618"/>
    <lineage>
        <taxon>Bacteria</taxon>
        <taxon>Bacillati</taxon>
        <taxon>Actinomycetota</taxon>
        <taxon>Actinomycetes</taxon>
        <taxon>Propionibacteriales</taxon>
        <taxon>Nocardioidaceae</taxon>
        <taxon>Nocardioides</taxon>
    </lineage>
</organism>
<protein>
    <recommendedName>
        <fullName evidence="1">YqaJ viral recombinase domain-containing protein</fullName>
    </recommendedName>
</protein>
<evidence type="ECO:0000259" key="1">
    <source>
        <dbReference type="Pfam" id="PF09588"/>
    </source>
</evidence>
<dbReference type="EMBL" id="CP022295">
    <property type="protein sequence ID" value="QSR25552.1"/>
    <property type="molecule type" value="Genomic_DNA"/>
</dbReference>
<dbReference type="CDD" id="cd22343">
    <property type="entry name" value="PDDEXK_lambda_exonuclease-like"/>
    <property type="match status" value="1"/>
</dbReference>
<dbReference type="Proteomes" id="UP000662818">
    <property type="component" value="Chromosome"/>
</dbReference>
<name>A0ABX7PIG6_9ACTN</name>
<dbReference type="InterPro" id="IPR051703">
    <property type="entry name" value="NF-kappa-B_Signaling_Reg"/>
</dbReference>
<dbReference type="Pfam" id="PF09588">
    <property type="entry name" value="YqaJ"/>
    <property type="match status" value="1"/>
</dbReference>
<dbReference type="InterPro" id="IPR011335">
    <property type="entry name" value="Restrct_endonuc-II-like"/>
</dbReference>
<evidence type="ECO:0000313" key="3">
    <source>
        <dbReference type="Proteomes" id="UP000662818"/>
    </source>
</evidence>